<reference evidence="7 8" key="1">
    <citation type="journal article" date="2016" name="Nat. Commun.">
        <title>Extremotolerant tardigrade genome and improved radiotolerance of human cultured cells by tardigrade-unique protein.</title>
        <authorList>
            <person name="Hashimoto T."/>
            <person name="Horikawa D.D."/>
            <person name="Saito Y."/>
            <person name="Kuwahara H."/>
            <person name="Kozuka-Hata H."/>
            <person name="Shin-I T."/>
            <person name="Minakuchi Y."/>
            <person name="Ohishi K."/>
            <person name="Motoyama A."/>
            <person name="Aizu T."/>
            <person name="Enomoto A."/>
            <person name="Kondo K."/>
            <person name="Tanaka S."/>
            <person name="Hara Y."/>
            <person name="Koshikawa S."/>
            <person name="Sagara H."/>
            <person name="Miura T."/>
            <person name="Yokobori S."/>
            <person name="Miyagawa K."/>
            <person name="Suzuki Y."/>
            <person name="Kubo T."/>
            <person name="Oyama M."/>
            <person name="Kohara Y."/>
            <person name="Fujiyama A."/>
            <person name="Arakawa K."/>
            <person name="Katayama T."/>
            <person name="Toyoda A."/>
            <person name="Kunieda T."/>
        </authorList>
    </citation>
    <scope>NUCLEOTIDE SEQUENCE [LARGE SCALE GENOMIC DNA]</scope>
    <source>
        <strain evidence="7 8">YOKOZUNA-1</strain>
    </source>
</reference>
<evidence type="ECO:0000256" key="3">
    <source>
        <dbReference type="ARBA" id="ARBA00012663"/>
    </source>
</evidence>
<dbReference type="PANTHER" id="PTHR21040">
    <property type="entry name" value="BCDNA.GH04120"/>
    <property type="match status" value="1"/>
</dbReference>
<evidence type="ECO:0000313" key="7">
    <source>
        <dbReference type="EMBL" id="GAV02990.1"/>
    </source>
</evidence>
<dbReference type="InterPro" id="IPR017853">
    <property type="entry name" value="GH"/>
</dbReference>
<proteinExistence type="inferred from homology"/>
<protein>
    <recommendedName>
        <fullName evidence="3">beta-N-acetylhexosaminidase</fullName>
        <ecNumber evidence="3">3.2.1.52</ecNumber>
    </recommendedName>
</protein>
<dbReference type="CDD" id="cd06565">
    <property type="entry name" value="GH20_GcnA-like"/>
    <property type="match status" value="1"/>
</dbReference>
<dbReference type="EMBL" id="BDGG01000009">
    <property type="protein sequence ID" value="GAV02990.1"/>
    <property type="molecule type" value="Genomic_DNA"/>
</dbReference>
<comment type="caution">
    <text evidence="7">The sequence shown here is derived from an EMBL/GenBank/DDBJ whole genome shotgun (WGS) entry which is preliminary data.</text>
</comment>
<keyword evidence="4" id="KW-0378">Hydrolase</keyword>
<accession>A0A1D1VN06</accession>
<keyword evidence="8" id="KW-1185">Reference proteome</keyword>
<name>A0A1D1VN06_RAMVA</name>
<dbReference type="Pfam" id="PF00728">
    <property type="entry name" value="Glyco_hydro_20"/>
    <property type="match status" value="1"/>
</dbReference>
<comment type="catalytic activity">
    <reaction evidence="1">
        <text>Hydrolysis of terminal non-reducing N-acetyl-D-hexosamine residues in N-acetyl-beta-D-hexosaminides.</text>
        <dbReference type="EC" id="3.2.1.52"/>
    </reaction>
</comment>
<feature type="compositionally biased region" description="Basic and acidic residues" evidence="5">
    <location>
        <begin position="95"/>
        <end position="104"/>
    </location>
</feature>
<gene>
    <name evidence="7" type="primary">RvY_13483-1</name>
    <name evidence="7" type="synonym">RvY_13483.1</name>
    <name evidence="7" type="ORF">RvY_13483</name>
</gene>
<feature type="region of interest" description="Disordered" evidence="5">
    <location>
        <begin position="63"/>
        <end position="132"/>
    </location>
</feature>
<dbReference type="InterPro" id="IPR015883">
    <property type="entry name" value="Glyco_hydro_20_cat"/>
</dbReference>
<sequence length="806" mass="89968">MRLMRKLQSLSVSKVVQLCLLLSLAIFCVIGLKSFFGGKNLESTDGVQRILKKDYAEADNALHDAPEKPAPDGAVRRPALPQPSQKDASMEEEDSFRRGDHGGEEDYPGFVQPNEQTGVDDEPASAETSGTISTKRTNVRRKFLPSVREDPFKQPESQGKTINPAIQQFLSQIPPFFPGGAQPIKIVQPHIAQLAENPLPFAQAQRQQHNPNLGQPLDIVAEHNSGNVNGANWAVGNNGVLQQKEPMMTWQNTQQLGVVETSFSPPVVIKEKLVHFDLKGAPPLVKYYKLIFPLLKKMGATGLLMEYEDIFPYEGRLKISRAKNAYTKDDIVTIRKLAKENGLYIIPLVQTFGHLEFVLKHKDFKEVREVPNFPQAVCPSRNSSFELVKELIAQMMAAHPESNYLHIGADEVYQLGSCPVCGKVLAADQLNGKQTLFLSYVAQVLTHIRQTYPQVKPILWDDMFHSMTSAQIIQGLGGLTKYAEPMIWSYYPDWVHHLPANGDLYAGVFDNFWGATAFKGSASEVMQMPNIGTQVRIHTSWLEALSYNGHKMNNFRGIALTGWSRFDHFYPLCELFPAAVPSLAINMQVLVDGGLSMSGIEKAANVLLCQQVPVSLNFVDYDAYLEGFSSCVFPGVEVFQSVHGIVGLTKMIADHVNELEKKFPEYQSRQGFVQQARVEEILLKLDHNKVVLEQYMRMANSTFATVFDQSVYEEWMVSYVLPSLKASQKWQDIFRNASLVDEWPARPLRLESLPVVAEATTVQYVDKGVSDMVEKAGRLLAAASPIANSNPVPYVAPVPFGRKPFQ</sequence>
<evidence type="ECO:0000256" key="5">
    <source>
        <dbReference type="SAM" id="MobiDB-lite"/>
    </source>
</evidence>
<dbReference type="AlphaFoldDB" id="A0A1D1VN06"/>
<dbReference type="Proteomes" id="UP000186922">
    <property type="component" value="Unassembled WGS sequence"/>
</dbReference>
<organism evidence="7 8">
    <name type="scientific">Ramazzottius varieornatus</name>
    <name type="common">Water bear</name>
    <name type="synonym">Tardigrade</name>
    <dbReference type="NCBI Taxonomy" id="947166"/>
    <lineage>
        <taxon>Eukaryota</taxon>
        <taxon>Metazoa</taxon>
        <taxon>Ecdysozoa</taxon>
        <taxon>Tardigrada</taxon>
        <taxon>Eutardigrada</taxon>
        <taxon>Parachela</taxon>
        <taxon>Hypsibioidea</taxon>
        <taxon>Ramazzottiidae</taxon>
        <taxon>Ramazzottius</taxon>
    </lineage>
</organism>
<dbReference type="OrthoDB" id="10023921at2759"/>
<dbReference type="Gene3D" id="3.20.20.80">
    <property type="entry name" value="Glycosidases"/>
    <property type="match status" value="1"/>
</dbReference>
<evidence type="ECO:0000256" key="4">
    <source>
        <dbReference type="ARBA" id="ARBA00022801"/>
    </source>
</evidence>
<dbReference type="GO" id="GO:0005975">
    <property type="term" value="P:carbohydrate metabolic process"/>
    <property type="evidence" value="ECO:0007669"/>
    <property type="project" value="InterPro"/>
</dbReference>
<comment type="similarity">
    <text evidence="2">Belongs to the glycosyl hydrolase 20 family.</text>
</comment>
<dbReference type="InterPro" id="IPR038901">
    <property type="entry name" value="HEXDC-like"/>
</dbReference>
<dbReference type="SUPFAM" id="SSF51445">
    <property type="entry name" value="(Trans)glycosidases"/>
    <property type="match status" value="1"/>
</dbReference>
<dbReference type="PANTHER" id="PTHR21040:SF8">
    <property type="entry name" value="BCDNA.GH04120"/>
    <property type="match status" value="1"/>
</dbReference>
<dbReference type="STRING" id="947166.A0A1D1VN06"/>
<evidence type="ECO:0000256" key="1">
    <source>
        <dbReference type="ARBA" id="ARBA00001231"/>
    </source>
</evidence>
<dbReference type="GO" id="GO:0004563">
    <property type="term" value="F:beta-N-acetylhexosaminidase activity"/>
    <property type="evidence" value="ECO:0007669"/>
    <property type="project" value="UniProtKB-EC"/>
</dbReference>
<evidence type="ECO:0000259" key="6">
    <source>
        <dbReference type="Pfam" id="PF00728"/>
    </source>
</evidence>
<evidence type="ECO:0000313" key="8">
    <source>
        <dbReference type="Proteomes" id="UP000186922"/>
    </source>
</evidence>
<feature type="domain" description="Glycoside hydrolase family 20 catalytic" evidence="6">
    <location>
        <begin position="293"/>
        <end position="468"/>
    </location>
</feature>
<dbReference type="EC" id="3.2.1.52" evidence="3"/>
<evidence type="ECO:0000256" key="2">
    <source>
        <dbReference type="ARBA" id="ARBA00006285"/>
    </source>
</evidence>